<reference evidence="1" key="1">
    <citation type="journal article" date="2014" name="Int. J. Syst. Evol. Microbiol.">
        <title>Complete genome sequence of Corynebacterium casei LMG S-19264T (=DSM 44701T), isolated from a smear-ripened cheese.</title>
        <authorList>
            <consortium name="US DOE Joint Genome Institute (JGI-PGF)"/>
            <person name="Walter F."/>
            <person name="Albersmeier A."/>
            <person name="Kalinowski J."/>
            <person name="Ruckert C."/>
        </authorList>
    </citation>
    <scope>NUCLEOTIDE SEQUENCE</scope>
    <source>
        <strain evidence="1">VKM B-2347</strain>
    </source>
</reference>
<protein>
    <recommendedName>
        <fullName evidence="3">Nitrate reductase</fullName>
    </recommendedName>
</protein>
<gene>
    <name evidence="1" type="ORF">GCM10008179_08870</name>
</gene>
<name>A0A9W6J0M4_9HYPH</name>
<reference evidence="1" key="2">
    <citation type="submission" date="2023-01" db="EMBL/GenBank/DDBJ databases">
        <authorList>
            <person name="Sun Q."/>
            <person name="Evtushenko L."/>
        </authorList>
    </citation>
    <scope>NUCLEOTIDE SEQUENCE</scope>
    <source>
        <strain evidence="1">VKM B-2347</strain>
    </source>
</reference>
<dbReference type="RefSeq" id="WP_271167501.1">
    <property type="nucleotide sequence ID" value="NZ_BSFI01000004.1"/>
</dbReference>
<keyword evidence="2" id="KW-1185">Reference proteome</keyword>
<proteinExistence type="predicted"/>
<dbReference type="AlphaFoldDB" id="A0A9W6J0M4"/>
<dbReference type="EMBL" id="BSFI01000004">
    <property type="protein sequence ID" value="GLK67249.1"/>
    <property type="molecule type" value="Genomic_DNA"/>
</dbReference>
<sequence length="91" mass="9606">MALFFRAREDPERADASRRVAAFARSALQLSDDDAVTVSEIACGDPECGGAETVILIMRAGRKTAAAKLKMPIAKATEADVAAALIDLADR</sequence>
<evidence type="ECO:0000313" key="2">
    <source>
        <dbReference type="Proteomes" id="UP001143372"/>
    </source>
</evidence>
<accession>A0A9W6J0M4</accession>
<comment type="caution">
    <text evidence="1">The sequence shown here is derived from an EMBL/GenBank/DDBJ whole genome shotgun (WGS) entry which is preliminary data.</text>
</comment>
<evidence type="ECO:0000313" key="1">
    <source>
        <dbReference type="EMBL" id="GLK67249.1"/>
    </source>
</evidence>
<organism evidence="1 2">
    <name type="scientific">Hansschlegelia plantiphila</name>
    <dbReference type="NCBI Taxonomy" id="374655"/>
    <lineage>
        <taxon>Bacteria</taxon>
        <taxon>Pseudomonadati</taxon>
        <taxon>Pseudomonadota</taxon>
        <taxon>Alphaproteobacteria</taxon>
        <taxon>Hyphomicrobiales</taxon>
        <taxon>Methylopilaceae</taxon>
        <taxon>Hansschlegelia</taxon>
    </lineage>
</organism>
<dbReference type="Proteomes" id="UP001143372">
    <property type="component" value="Unassembled WGS sequence"/>
</dbReference>
<evidence type="ECO:0008006" key="3">
    <source>
        <dbReference type="Google" id="ProtNLM"/>
    </source>
</evidence>